<dbReference type="CDD" id="cd03230">
    <property type="entry name" value="ABC_DR_subfamily_A"/>
    <property type="match status" value="1"/>
</dbReference>
<keyword evidence="4 6" id="KW-0067">ATP-binding</keyword>
<dbReference type="PANTHER" id="PTHR43335:SF4">
    <property type="entry name" value="ABC TRANSPORTER, ATP-BINDING PROTEIN"/>
    <property type="match status" value="1"/>
</dbReference>
<evidence type="ECO:0000256" key="2">
    <source>
        <dbReference type="ARBA" id="ARBA00022448"/>
    </source>
</evidence>
<dbReference type="InterPro" id="IPR003439">
    <property type="entry name" value="ABC_transporter-like_ATP-bd"/>
</dbReference>
<evidence type="ECO:0000313" key="7">
    <source>
        <dbReference type="Proteomes" id="UP000236893"/>
    </source>
</evidence>
<organism evidence="6 7">
    <name type="scientific">Solitalea longa</name>
    <dbReference type="NCBI Taxonomy" id="2079460"/>
    <lineage>
        <taxon>Bacteria</taxon>
        <taxon>Pseudomonadati</taxon>
        <taxon>Bacteroidota</taxon>
        <taxon>Sphingobacteriia</taxon>
        <taxon>Sphingobacteriales</taxon>
        <taxon>Sphingobacteriaceae</taxon>
        <taxon>Solitalea</taxon>
    </lineage>
</organism>
<dbReference type="Proteomes" id="UP000236893">
    <property type="component" value="Unassembled WGS sequence"/>
</dbReference>
<dbReference type="AlphaFoldDB" id="A0A2S5A885"/>
<dbReference type="RefSeq" id="WP_103787724.1">
    <property type="nucleotide sequence ID" value="NZ_PQVF01000002.1"/>
</dbReference>
<keyword evidence="7" id="KW-1185">Reference proteome</keyword>
<comment type="caution">
    <text evidence="6">The sequence shown here is derived from an EMBL/GenBank/DDBJ whole genome shotgun (WGS) entry which is preliminary data.</text>
</comment>
<dbReference type="InterPro" id="IPR027417">
    <property type="entry name" value="P-loop_NTPase"/>
</dbReference>
<sequence>MSVIVEQLTKQYQHQTAVNSISFEAHPGRIMGFLGPNGAGKSTTMKMLTGFIPPSSGKASVCGFDIVEQSLEVRKHIGYLPEHNPLYLEMYVKESLAFTAAMHKLKNPTKRIAEVIEMVGLNVEQHKKIGQLSKGYRQRVGLAQAIIHDPQVLILDEPTTGLDPNQLAEIRGLIKNIGKEKTVIFSTHIMQEVEAICDQVVIINKGLIVANDNTSNLKNLLSGGFTFYVEFDNSVSEEQLMTIESVNAVQQVNNHEWKLSSTADIRKQVFDFAKSNDLALLSSKQEESSLEDIFRNLTQ</sequence>
<dbReference type="PROSITE" id="PS50893">
    <property type="entry name" value="ABC_TRANSPORTER_2"/>
    <property type="match status" value="1"/>
</dbReference>
<dbReference type="GO" id="GO:0016887">
    <property type="term" value="F:ATP hydrolysis activity"/>
    <property type="evidence" value="ECO:0007669"/>
    <property type="project" value="InterPro"/>
</dbReference>
<protein>
    <submittedName>
        <fullName evidence="6">Gliding motility-associated ABC transporter ATP-binding subunit GldA</fullName>
    </submittedName>
</protein>
<dbReference type="PANTHER" id="PTHR43335">
    <property type="entry name" value="ABC TRANSPORTER, ATP-BINDING PROTEIN"/>
    <property type="match status" value="1"/>
</dbReference>
<dbReference type="GO" id="GO:0005524">
    <property type="term" value="F:ATP binding"/>
    <property type="evidence" value="ECO:0007669"/>
    <property type="project" value="UniProtKB-KW"/>
</dbReference>
<evidence type="ECO:0000256" key="1">
    <source>
        <dbReference type="ARBA" id="ARBA00005417"/>
    </source>
</evidence>
<dbReference type="NCBIfam" id="TIGR03522">
    <property type="entry name" value="GldA_ABC_ATP"/>
    <property type="match status" value="1"/>
</dbReference>
<dbReference type="Pfam" id="PF00005">
    <property type="entry name" value="ABC_tran"/>
    <property type="match status" value="1"/>
</dbReference>
<dbReference type="SMART" id="SM00382">
    <property type="entry name" value="AAA"/>
    <property type="match status" value="1"/>
</dbReference>
<name>A0A2S5A885_9SPHI</name>
<reference evidence="6 7" key="1">
    <citation type="submission" date="2018-01" db="EMBL/GenBank/DDBJ databases">
        <authorList>
            <person name="Gaut B.S."/>
            <person name="Morton B.R."/>
            <person name="Clegg M.T."/>
            <person name="Duvall M.R."/>
        </authorList>
    </citation>
    <scope>NUCLEOTIDE SEQUENCE [LARGE SCALE GENOMIC DNA]</scope>
    <source>
        <strain evidence="6 7">HR-AV</strain>
    </source>
</reference>
<proteinExistence type="inferred from homology"/>
<dbReference type="OrthoDB" id="9785229at2"/>
<evidence type="ECO:0000256" key="4">
    <source>
        <dbReference type="ARBA" id="ARBA00022840"/>
    </source>
</evidence>
<dbReference type="InterPro" id="IPR003593">
    <property type="entry name" value="AAA+_ATPase"/>
</dbReference>
<accession>A0A2S5A885</accession>
<keyword evidence="2" id="KW-0813">Transport</keyword>
<evidence type="ECO:0000259" key="5">
    <source>
        <dbReference type="PROSITE" id="PS50893"/>
    </source>
</evidence>
<dbReference type="Gene3D" id="3.40.50.300">
    <property type="entry name" value="P-loop containing nucleotide triphosphate hydrolases"/>
    <property type="match status" value="1"/>
</dbReference>
<dbReference type="EMBL" id="PQVF01000002">
    <property type="protein sequence ID" value="POY38467.1"/>
    <property type="molecule type" value="Genomic_DNA"/>
</dbReference>
<feature type="domain" description="ABC transporter" evidence="5">
    <location>
        <begin position="3"/>
        <end position="230"/>
    </location>
</feature>
<evidence type="ECO:0000256" key="3">
    <source>
        <dbReference type="ARBA" id="ARBA00022741"/>
    </source>
</evidence>
<dbReference type="SUPFAM" id="SSF52540">
    <property type="entry name" value="P-loop containing nucleoside triphosphate hydrolases"/>
    <property type="match status" value="1"/>
</dbReference>
<comment type="similarity">
    <text evidence="1">Belongs to the ABC transporter superfamily.</text>
</comment>
<evidence type="ECO:0000313" key="6">
    <source>
        <dbReference type="EMBL" id="POY38467.1"/>
    </source>
</evidence>
<dbReference type="InterPro" id="IPR019864">
    <property type="entry name" value="Motility-assoc_ABC_GldA"/>
</dbReference>
<keyword evidence="3" id="KW-0547">Nucleotide-binding</keyword>
<gene>
    <name evidence="6" type="primary">gldA</name>
    <name evidence="6" type="ORF">C3K47_03480</name>
</gene>